<keyword evidence="6" id="KW-0732">Signal</keyword>
<dbReference type="InterPro" id="IPR016162">
    <property type="entry name" value="Ald_DH_N"/>
</dbReference>
<dbReference type="PANTHER" id="PTHR11699">
    <property type="entry name" value="ALDEHYDE DEHYDROGENASE-RELATED"/>
    <property type="match status" value="1"/>
</dbReference>
<dbReference type="AlphaFoldDB" id="A0A7S2UUT5"/>
<keyword evidence="3" id="KW-0520">NAD</keyword>
<dbReference type="Pfam" id="PF00171">
    <property type="entry name" value="Aldedh"/>
    <property type="match status" value="1"/>
</dbReference>
<evidence type="ECO:0000313" key="8">
    <source>
        <dbReference type="EMBL" id="CAD9859883.1"/>
    </source>
</evidence>
<dbReference type="EMBL" id="HBHR01004943">
    <property type="protein sequence ID" value="CAD9859883.1"/>
    <property type="molecule type" value="Transcribed_RNA"/>
</dbReference>
<evidence type="ECO:0000256" key="4">
    <source>
        <dbReference type="PROSITE-ProRule" id="PRU10007"/>
    </source>
</evidence>
<organism evidence="8">
    <name type="scientific">Fibrocapsa japonica</name>
    <dbReference type="NCBI Taxonomy" id="94617"/>
    <lineage>
        <taxon>Eukaryota</taxon>
        <taxon>Sar</taxon>
        <taxon>Stramenopiles</taxon>
        <taxon>Ochrophyta</taxon>
        <taxon>Raphidophyceae</taxon>
        <taxon>Chattonellales</taxon>
        <taxon>Chattonellaceae</taxon>
        <taxon>Fibrocapsa</taxon>
    </lineage>
</organism>
<evidence type="ECO:0000256" key="3">
    <source>
        <dbReference type="ARBA" id="ARBA00023027"/>
    </source>
</evidence>
<name>A0A7S2UUT5_9STRA</name>
<proteinExistence type="inferred from homology"/>
<dbReference type="InterPro" id="IPR029510">
    <property type="entry name" value="Ald_DH_CS_GLU"/>
</dbReference>
<feature type="chain" id="PRO_5031555103" description="Aldehyde dehydrogenase domain-containing protein" evidence="6">
    <location>
        <begin position="25"/>
        <end position="535"/>
    </location>
</feature>
<dbReference type="GO" id="GO:0004029">
    <property type="term" value="F:aldehyde dehydrogenase (NAD+) activity"/>
    <property type="evidence" value="ECO:0007669"/>
    <property type="project" value="UniProtKB-ARBA"/>
</dbReference>
<dbReference type="Gene3D" id="3.40.605.10">
    <property type="entry name" value="Aldehyde Dehydrogenase, Chain A, domain 1"/>
    <property type="match status" value="1"/>
</dbReference>
<evidence type="ECO:0000259" key="7">
    <source>
        <dbReference type="Pfam" id="PF00171"/>
    </source>
</evidence>
<feature type="active site" evidence="4">
    <location>
        <position position="304"/>
    </location>
</feature>
<dbReference type="FunFam" id="3.40.605.10:FF:000026">
    <property type="entry name" value="Aldehyde dehydrogenase, putative"/>
    <property type="match status" value="1"/>
</dbReference>
<sequence length="535" mass="58390">MLARKLHPVLLASAIVSAPQFVTAFHSTIRSFGSGLKMATLESTPETKFAVPTPSVTKMLINGKWVDSASGKTFPTYDPRNGEVICEVPDANADDIDMAVKAARKAFEEGPWPKMSGRQRGRILYKLADLMEQHADELSALESLDNGKPFTFSRAADIPLSIDHYRYFAGWADKIHGKTIPIDGNSFAYTLHEPIGVCGQIIPWNFPMLMQAWKWAPSLAAGNTVVLKLAEQTPLTALRVAELAMEAGIPEGVINVITGFGETAGKPLALHMDVDKIGFTGHVDTGKLITQYAGMSNLKRVSLELGGKSAYIVCPDADIDKAVDDAHFSLFINHGQCCCAGSRLFVHDDVHDEFVDKMIKKVSGMKVGDPFNDVDQGPQVSQEQMDKILGYIADGKQTAECAIGGERIGDKGYYVAPTVFTDVKDDLTIAKEEIFGPVMSILKWNDVNDVLRRANDNMYGLAAGVFTSNAETMQTFARGLKVGTVWCNGYNVFDAALPFGGYKMSGNGREKGEYALEEYLEVKTVTQPIPNPTWL</sequence>
<dbReference type="InterPro" id="IPR015590">
    <property type="entry name" value="Aldehyde_DH_dom"/>
</dbReference>
<dbReference type="InterPro" id="IPR016161">
    <property type="entry name" value="Ald_DH/histidinol_DH"/>
</dbReference>
<dbReference type="FunFam" id="3.40.309.10:FF:000001">
    <property type="entry name" value="Mitochondrial aldehyde dehydrogenase 2"/>
    <property type="match status" value="1"/>
</dbReference>
<dbReference type="FunFam" id="3.40.605.10:FF:000011">
    <property type="entry name" value="ALD5p Mitochondrial aldehyde dehydrogenase"/>
    <property type="match status" value="1"/>
</dbReference>
<feature type="domain" description="Aldehyde dehydrogenase" evidence="7">
    <location>
        <begin position="65"/>
        <end position="525"/>
    </location>
</feature>
<gene>
    <name evidence="8" type="ORF">FJAP1339_LOCUS2403</name>
</gene>
<comment type="similarity">
    <text evidence="1 5">Belongs to the aldehyde dehydrogenase family.</text>
</comment>
<dbReference type="GO" id="GO:0005739">
    <property type="term" value="C:mitochondrion"/>
    <property type="evidence" value="ECO:0007669"/>
    <property type="project" value="UniProtKB-ARBA"/>
</dbReference>
<dbReference type="GO" id="GO:0019752">
    <property type="term" value="P:carboxylic acid metabolic process"/>
    <property type="evidence" value="ECO:0007669"/>
    <property type="project" value="UniProtKB-ARBA"/>
</dbReference>
<accession>A0A7S2UUT5</accession>
<evidence type="ECO:0000256" key="5">
    <source>
        <dbReference type="RuleBase" id="RU003345"/>
    </source>
</evidence>
<protein>
    <recommendedName>
        <fullName evidence="7">Aldehyde dehydrogenase domain-containing protein</fullName>
    </recommendedName>
</protein>
<dbReference type="InterPro" id="IPR016160">
    <property type="entry name" value="Ald_DH_CS_CYS"/>
</dbReference>
<keyword evidence="2 5" id="KW-0560">Oxidoreductase</keyword>
<evidence type="ECO:0000256" key="2">
    <source>
        <dbReference type="ARBA" id="ARBA00023002"/>
    </source>
</evidence>
<dbReference type="InterPro" id="IPR016163">
    <property type="entry name" value="Ald_DH_C"/>
</dbReference>
<dbReference type="CDD" id="cd07091">
    <property type="entry name" value="ALDH_F1-2_Ald2-like"/>
    <property type="match status" value="1"/>
</dbReference>
<evidence type="ECO:0000256" key="6">
    <source>
        <dbReference type="SAM" id="SignalP"/>
    </source>
</evidence>
<feature type="signal peptide" evidence="6">
    <location>
        <begin position="1"/>
        <end position="24"/>
    </location>
</feature>
<dbReference type="Gene3D" id="3.40.309.10">
    <property type="entry name" value="Aldehyde Dehydrogenase, Chain A, domain 2"/>
    <property type="match status" value="1"/>
</dbReference>
<dbReference type="PROSITE" id="PS00687">
    <property type="entry name" value="ALDEHYDE_DEHYDR_GLU"/>
    <property type="match status" value="1"/>
</dbReference>
<dbReference type="PROSITE" id="PS00070">
    <property type="entry name" value="ALDEHYDE_DEHYDR_CYS"/>
    <property type="match status" value="1"/>
</dbReference>
<reference evidence="8" key="1">
    <citation type="submission" date="2021-01" db="EMBL/GenBank/DDBJ databases">
        <authorList>
            <person name="Corre E."/>
            <person name="Pelletier E."/>
            <person name="Niang G."/>
            <person name="Scheremetjew M."/>
            <person name="Finn R."/>
            <person name="Kale V."/>
            <person name="Holt S."/>
            <person name="Cochrane G."/>
            <person name="Meng A."/>
            <person name="Brown T."/>
            <person name="Cohen L."/>
        </authorList>
    </citation>
    <scope>NUCLEOTIDE SEQUENCE</scope>
    <source>
        <strain evidence="8">CCMP1661</strain>
    </source>
</reference>
<evidence type="ECO:0000256" key="1">
    <source>
        <dbReference type="ARBA" id="ARBA00009986"/>
    </source>
</evidence>
<dbReference type="SUPFAM" id="SSF53720">
    <property type="entry name" value="ALDH-like"/>
    <property type="match status" value="1"/>
</dbReference>